<dbReference type="PROSITE" id="PS50059">
    <property type="entry name" value="FKBP_PPIASE"/>
    <property type="match status" value="1"/>
</dbReference>
<reference evidence="6 7" key="1">
    <citation type="submission" date="2016-10" db="EMBL/GenBank/DDBJ databases">
        <authorList>
            <person name="de Groot N.N."/>
        </authorList>
    </citation>
    <scope>NUCLEOTIDE SEQUENCE [LARGE SCALE GENOMIC DNA]</scope>
    <source>
        <strain evidence="6 7">CGMCC 1.12333</strain>
    </source>
</reference>
<keyword evidence="3 4" id="KW-0413">Isomerase</keyword>
<evidence type="ECO:0000313" key="6">
    <source>
        <dbReference type="EMBL" id="SFU43528.1"/>
    </source>
</evidence>
<dbReference type="SUPFAM" id="SSF54534">
    <property type="entry name" value="FKBP-like"/>
    <property type="match status" value="1"/>
</dbReference>
<dbReference type="NCBIfam" id="TIGR03516">
    <property type="entry name" value="ppisom_GldI"/>
    <property type="match status" value="1"/>
</dbReference>
<evidence type="ECO:0000256" key="3">
    <source>
        <dbReference type="PROSITE-ProRule" id="PRU00277"/>
    </source>
</evidence>
<evidence type="ECO:0000259" key="5">
    <source>
        <dbReference type="PROSITE" id="PS50059"/>
    </source>
</evidence>
<dbReference type="RefSeq" id="WP_093024392.1">
    <property type="nucleotide sequence ID" value="NZ_FPBK01000003.1"/>
</dbReference>
<dbReference type="InterPro" id="IPR001179">
    <property type="entry name" value="PPIase_FKBP_dom"/>
</dbReference>
<feature type="domain" description="PPIase FKBP-type" evidence="5">
    <location>
        <begin position="89"/>
        <end position="177"/>
    </location>
</feature>
<keyword evidence="7" id="KW-1185">Reference proteome</keyword>
<evidence type="ECO:0000256" key="2">
    <source>
        <dbReference type="ARBA" id="ARBA00023110"/>
    </source>
</evidence>
<protein>
    <recommendedName>
        <fullName evidence="4">Peptidyl-prolyl cis-trans isomerase</fullName>
        <ecNumber evidence="4">5.2.1.8</ecNumber>
    </recommendedName>
</protein>
<dbReference type="InterPro" id="IPR046357">
    <property type="entry name" value="PPIase_dom_sf"/>
</dbReference>
<comment type="similarity">
    <text evidence="4">Belongs to the FKBP-type PPIase family.</text>
</comment>
<dbReference type="EC" id="5.2.1.8" evidence="4"/>
<dbReference type="STRING" id="1224947.SAMN05216480_103184"/>
<gene>
    <name evidence="6" type="ORF">SAMN05216480_103184</name>
</gene>
<evidence type="ECO:0000313" key="7">
    <source>
        <dbReference type="Proteomes" id="UP000199138"/>
    </source>
</evidence>
<proteinExistence type="inferred from homology"/>
<dbReference type="AlphaFoldDB" id="A0A1I7G510"/>
<dbReference type="Proteomes" id="UP000199138">
    <property type="component" value="Unassembled WGS sequence"/>
</dbReference>
<dbReference type="Gene3D" id="3.10.50.40">
    <property type="match status" value="1"/>
</dbReference>
<dbReference type="InterPro" id="IPR019869">
    <property type="entry name" value="Motility-assoc_PPIase_GldI"/>
</dbReference>
<sequence>MKKLIFIICITFCFGSCSTPEPRKPVTSSSGSFYRESAERAKKMLAKEEAMFQQLIENDSVNSFQASKDGFWFSYIKQDSTEIYLPKEDDIVTLMYNVQDVNGNIIYSKESIDTINYLVDKQENIFLGMRRAVKLLGENEEAIIYFPSSLAYGYVGDRKRIGRNMPLKVQLEIIDIQQQTQDSIPN</sequence>
<dbReference type="EMBL" id="FPBK01000003">
    <property type="protein sequence ID" value="SFU43528.1"/>
    <property type="molecule type" value="Genomic_DNA"/>
</dbReference>
<keyword evidence="2 3" id="KW-0697">Rotamase</keyword>
<dbReference type="OrthoDB" id="1093155at2"/>
<evidence type="ECO:0000256" key="4">
    <source>
        <dbReference type="RuleBase" id="RU003915"/>
    </source>
</evidence>
<dbReference type="Pfam" id="PF00254">
    <property type="entry name" value="FKBP_C"/>
    <property type="match status" value="1"/>
</dbReference>
<organism evidence="6 7">
    <name type="scientific">Pustulibacterium marinum</name>
    <dbReference type="NCBI Taxonomy" id="1224947"/>
    <lineage>
        <taxon>Bacteria</taxon>
        <taxon>Pseudomonadati</taxon>
        <taxon>Bacteroidota</taxon>
        <taxon>Flavobacteriia</taxon>
        <taxon>Flavobacteriales</taxon>
        <taxon>Flavobacteriaceae</taxon>
        <taxon>Pustulibacterium</taxon>
    </lineage>
</organism>
<dbReference type="GO" id="GO:0003755">
    <property type="term" value="F:peptidyl-prolyl cis-trans isomerase activity"/>
    <property type="evidence" value="ECO:0007669"/>
    <property type="project" value="UniProtKB-UniRule"/>
</dbReference>
<comment type="catalytic activity">
    <reaction evidence="1 3 4">
        <text>[protein]-peptidylproline (omega=180) = [protein]-peptidylproline (omega=0)</text>
        <dbReference type="Rhea" id="RHEA:16237"/>
        <dbReference type="Rhea" id="RHEA-COMP:10747"/>
        <dbReference type="Rhea" id="RHEA-COMP:10748"/>
        <dbReference type="ChEBI" id="CHEBI:83833"/>
        <dbReference type="ChEBI" id="CHEBI:83834"/>
        <dbReference type="EC" id="5.2.1.8"/>
    </reaction>
</comment>
<accession>A0A1I7G510</accession>
<name>A0A1I7G510_9FLAO</name>
<evidence type="ECO:0000256" key="1">
    <source>
        <dbReference type="ARBA" id="ARBA00000971"/>
    </source>
</evidence>